<comment type="caution">
    <text evidence="2">The sequence shown here is derived from an EMBL/GenBank/DDBJ whole genome shotgun (WGS) entry which is preliminary data.</text>
</comment>
<name>A0A848H0Q6_9BURK</name>
<dbReference type="RefSeq" id="WP_169418202.1">
    <property type="nucleotide sequence ID" value="NZ_JABBFX010000001.1"/>
</dbReference>
<dbReference type="Proteomes" id="UP000541185">
    <property type="component" value="Unassembled WGS sequence"/>
</dbReference>
<dbReference type="EMBL" id="JABBFX010000001">
    <property type="protein sequence ID" value="NML44037.1"/>
    <property type="molecule type" value="Genomic_DNA"/>
</dbReference>
<evidence type="ECO:0000313" key="2">
    <source>
        <dbReference type="EMBL" id="NML44037.1"/>
    </source>
</evidence>
<organism evidence="2 3">
    <name type="scientific">Ramlibacter agri</name>
    <dbReference type="NCBI Taxonomy" id="2728837"/>
    <lineage>
        <taxon>Bacteria</taxon>
        <taxon>Pseudomonadati</taxon>
        <taxon>Pseudomonadota</taxon>
        <taxon>Betaproteobacteria</taxon>
        <taxon>Burkholderiales</taxon>
        <taxon>Comamonadaceae</taxon>
        <taxon>Ramlibacter</taxon>
    </lineage>
</organism>
<feature type="region of interest" description="Disordered" evidence="1">
    <location>
        <begin position="98"/>
        <end position="124"/>
    </location>
</feature>
<protein>
    <submittedName>
        <fullName evidence="2">Uncharacterized protein</fullName>
    </submittedName>
</protein>
<feature type="compositionally biased region" description="Basic and acidic residues" evidence="1">
    <location>
        <begin position="98"/>
        <end position="107"/>
    </location>
</feature>
<accession>A0A848H0Q6</accession>
<sequence>MDERTTDNALAEIQPPTQGAATRYQTIRRWSVVGNGRLMGSVFNRPGQGDGKTIMTSPVVQVRLVGEPPAPLAFTESGNAYWLGEPADSFGVERAKGFVDEKSRRADPPAQPDPALRTTTMKLT</sequence>
<evidence type="ECO:0000256" key="1">
    <source>
        <dbReference type="SAM" id="MobiDB-lite"/>
    </source>
</evidence>
<keyword evidence="3" id="KW-1185">Reference proteome</keyword>
<evidence type="ECO:0000313" key="3">
    <source>
        <dbReference type="Proteomes" id="UP000541185"/>
    </source>
</evidence>
<gene>
    <name evidence="2" type="ORF">HHL11_09775</name>
</gene>
<reference evidence="2 3" key="1">
    <citation type="submission" date="2020-04" db="EMBL/GenBank/DDBJ databases">
        <title>Ramlibacter sp. G-1-2-2 isolated from soil.</title>
        <authorList>
            <person name="Dahal R.H."/>
        </authorList>
    </citation>
    <scope>NUCLEOTIDE SEQUENCE [LARGE SCALE GENOMIC DNA]</scope>
    <source>
        <strain evidence="2 3">G-1-2-2</strain>
    </source>
</reference>
<dbReference type="AlphaFoldDB" id="A0A848H0Q6"/>
<proteinExistence type="predicted"/>